<reference evidence="1 2" key="1">
    <citation type="journal article" date="2011" name="J. Bacteriol.">
        <title>Draft Genome Sequence of Gordonia neofelifaecis NRRL B-59395, a Cholesterol-Degrading Actinomycete.</title>
        <authorList>
            <person name="Ge F."/>
            <person name="Li W."/>
            <person name="Chen G."/>
            <person name="Liu Y."/>
            <person name="Zhang G."/>
            <person name="Yong B."/>
            <person name="Wang Q."/>
            <person name="Wang N."/>
            <person name="Huang Z."/>
            <person name="Li W."/>
            <person name="Wang J."/>
            <person name="Wu C."/>
            <person name="Xie Q."/>
            <person name="Liu G."/>
        </authorList>
    </citation>
    <scope>NUCLEOTIDE SEQUENCE [LARGE SCALE GENOMIC DNA]</scope>
    <source>
        <strain evidence="1 2">NRRL B-59395</strain>
    </source>
</reference>
<sequence length="56" mass="5885">MKAEWALGKVLLNRPGFTATGRHLAVTELRQQGGDLLVSGSFSPDNAAHSGFISSS</sequence>
<evidence type="ECO:0000313" key="2">
    <source>
        <dbReference type="Proteomes" id="UP000035065"/>
    </source>
</evidence>
<proteinExistence type="predicted"/>
<name>F1YGK3_9ACTN</name>
<gene>
    <name evidence="1" type="ORF">SCNU_05766</name>
</gene>
<accession>F1YGK3</accession>
<keyword evidence="2" id="KW-1185">Reference proteome</keyword>
<evidence type="ECO:0000313" key="1">
    <source>
        <dbReference type="EMBL" id="EGD56333.1"/>
    </source>
</evidence>
<organism evidence="1 2">
    <name type="scientific">Gordonia neofelifaecis NRRL B-59395</name>
    <dbReference type="NCBI Taxonomy" id="644548"/>
    <lineage>
        <taxon>Bacteria</taxon>
        <taxon>Bacillati</taxon>
        <taxon>Actinomycetota</taxon>
        <taxon>Actinomycetes</taxon>
        <taxon>Mycobacteriales</taxon>
        <taxon>Gordoniaceae</taxon>
        <taxon>Gordonia</taxon>
    </lineage>
</organism>
<dbReference type="Proteomes" id="UP000035065">
    <property type="component" value="Unassembled WGS sequence"/>
</dbReference>
<dbReference type="AlphaFoldDB" id="F1YGK3"/>
<dbReference type="EMBL" id="AEUD01000003">
    <property type="protein sequence ID" value="EGD56333.1"/>
    <property type="molecule type" value="Genomic_DNA"/>
</dbReference>
<comment type="caution">
    <text evidence="1">The sequence shown here is derived from an EMBL/GenBank/DDBJ whole genome shotgun (WGS) entry which is preliminary data.</text>
</comment>
<protein>
    <submittedName>
        <fullName evidence="1">Uncharacterized protein</fullName>
    </submittedName>
</protein>